<dbReference type="PANTHER" id="PTHR34408:SF1">
    <property type="entry name" value="GLYCOSYL HYDROLASE FAMILY 19 DOMAIN-CONTAINING PROTEIN HI_1415"/>
    <property type="match status" value="1"/>
</dbReference>
<evidence type="ECO:0000313" key="3">
    <source>
        <dbReference type="EMBL" id="ORB52128.1"/>
    </source>
</evidence>
<dbReference type="InterPro" id="IPR052354">
    <property type="entry name" value="Cell_Wall_Dynamics_Protein"/>
</dbReference>
<evidence type="ECO:0000313" key="4">
    <source>
        <dbReference type="Proteomes" id="UP000192434"/>
    </source>
</evidence>
<dbReference type="Gene3D" id="1.10.530.10">
    <property type="match status" value="1"/>
</dbReference>
<gene>
    <name evidence="3" type="ORF">BST43_19430</name>
</gene>
<feature type="compositionally biased region" description="Low complexity" evidence="1">
    <location>
        <begin position="356"/>
        <end position="368"/>
    </location>
</feature>
<dbReference type="InterPro" id="IPR023346">
    <property type="entry name" value="Lysozyme-like_dom_sf"/>
</dbReference>
<comment type="caution">
    <text evidence="3">The sequence shown here is derived from an EMBL/GenBank/DDBJ whole genome shotgun (WGS) entry which is preliminary data.</text>
</comment>
<dbReference type="GO" id="GO:0004568">
    <property type="term" value="F:chitinase activity"/>
    <property type="evidence" value="ECO:0007669"/>
    <property type="project" value="InterPro"/>
</dbReference>
<name>A0A1X0ITJ6_9MYCO</name>
<protein>
    <recommendedName>
        <fullName evidence="2">Glycoside hydrolase family 19 catalytic domain-containing protein</fullName>
    </recommendedName>
</protein>
<dbReference type="SUPFAM" id="SSF53955">
    <property type="entry name" value="Lysozyme-like"/>
    <property type="match status" value="1"/>
</dbReference>
<proteinExistence type="predicted"/>
<reference evidence="3 4" key="1">
    <citation type="submission" date="2016-12" db="EMBL/GenBank/DDBJ databases">
        <title>The new phylogeny of genus Mycobacterium.</title>
        <authorList>
            <person name="Tortoli E."/>
            <person name="Trovato A."/>
            <person name="Cirillo D.M."/>
        </authorList>
    </citation>
    <scope>NUCLEOTIDE SEQUENCE [LARGE SCALE GENOMIC DNA]</scope>
    <source>
        <strain evidence="3 4">CCUG 66554</strain>
    </source>
</reference>
<feature type="domain" description="Glycoside hydrolase family 19 catalytic" evidence="2">
    <location>
        <begin position="365"/>
        <end position="443"/>
    </location>
</feature>
<feature type="region of interest" description="Disordered" evidence="1">
    <location>
        <begin position="352"/>
        <end position="384"/>
    </location>
</feature>
<dbReference type="InterPro" id="IPR000726">
    <property type="entry name" value="Glyco_hydro_19_cat"/>
</dbReference>
<dbReference type="Pfam" id="PF00182">
    <property type="entry name" value="Glyco_hydro_19"/>
    <property type="match status" value="1"/>
</dbReference>
<dbReference type="AlphaFoldDB" id="A0A1X0ITJ6"/>
<dbReference type="PANTHER" id="PTHR34408">
    <property type="entry name" value="FAMILY PROTEIN, PUTATIVE-RELATED"/>
    <property type="match status" value="1"/>
</dbReference>
<dbReference type="GO" id="GO:0016998">
    <property type="term" value="P:cell wall macromolecule catabolic process"/>
    <property type="evidence" value="ECO:0007669"/>
    <property type="project" value="InterPro"/>
</dbReference>
<evidence type="ECO:0000259" key="2">
    <source>
        <dbReference type="Pfam" id="PF00182"/>
    </source>
</evidence>
<sequence length="480" mass="52362">MVVVYDTGRQVLDDGAKIRDFCGYWEILKRHQGELSLAGVDFSSLPMDQSGDSFDKAYYKEADINLKVIRETGDRLKDAAVGAAEQRALIAETKKLDQSLQGDAADAAQKKYEFTDEQLKANLQKLTNAQEAVQGVDDNLYFGLNKKQDEYTAAITLMIEGIIQNNPTDFENRLSTGAAVIKAGDTGSSGASPQLYAWHGSPGVNWPARQVKDDLQTTVIGAFATAIAAFNDANKSMDEFVTINYATLREALNIGAENTDVPAGFDGITEAELQQIFPTLPPDKVKEYVPQINAAMAAAGLNTPERQAAFLATCAVESGELKFMHELRSTQSANEMYGPEYAGVTFTWDTPRDADTPPNSSNPYPYTNASGQLGNTQPGDGDRFRGRGPFQLTGRSNYRRAGEALGIDLENNPELAADPATGFRIATWYYNNHSTPDGRSMNEAIDQGDFEAVTRAVNGGLTGYAERKKYFDRAVDVLSR</sequence>
<evidence type="ECO:0000256" key="1">
    <source>
        <dbReference type="SAM" id="MobiDB-lite"/>
    </source>
</evidence>
<dbReference type="EMBL" id="MVII01000028">
    <property type="protein sequence ID" value="ORB52128.1"/>
    <property type="molecule type" value="Genomic_DNA"/>
</dbReference>
<dbReference type="GO" id="GO:0006032">
    <property type="term" value="P:chitin catabolic process"/>
    <property type="evidence" value="ECO:0007669"/>
    <property type="project" value="InterPro"/>
</dbReference>
<dbReference type="Proteomes" id="UP000192434">
    <property type="component" value="Unassembled WGS sequence"/>
</dbReference>
<organism evidence="3 4">
    <name type="scientific">Mycobacteroides saopaulense</name>
    <dbReference type="NCBI Taxonomy" id="1578165"/>
    <lineage>
        <taxon>Bacteria</taxon>
        <taxon>Bacillati</taxon>
        <taxon>Actinomycetota</taxon>
        <taxon>Actinomycetes</taxon>
        <taxon>Mycobacteriales</taxon>
        <taxon>Mycobacteriaceae</taxon>
        <taxon>Mycobacteroides</taxon>
    </lineage>
</organism>
<accession>A0A1X0ITJ6</accession>